<proteinExistence type="predicted"/>
<dbReference type="EMBL" id="LSLI01000011">
    <property type="protein sequence ID" value="KXS33100.1"/>
    <property type="molecule type" value="Genomic_DNA"/>
</dbReference>
<dbReference type="Pfam" id="PF13511">
    <property type="entry name" value="DUF4124"/>
    <property type="match status" value="1"/>
</dbReference>
<reference evidence="4 5" key="2">
    <citation type="submission" date="2016-03" db="EMBL/GenBank/DDBJ databases">
        <title>New uncultured bacterium of the family Gallionellaceae from acid mine drainage: description and reconstruction of genome based on metagenomic analysis of microbial community.</title>
        <authorList>
            <person name="Kadnikov V."/>
            <person name="Ivasenko D."/>
            <person name="Beletsky A."/>
            <person name="Mardanov A."/>
            <person name="Danilova E."/>
            <person name="Pimenov N."/>
            <person name="Karnachuk O."/>
            <person name="Ravin N."/>
        </authorList>
    </citation>
    <scope>NUCLEOTIDE SEQUENCE [LARGE SCALE GENOMIC DNA]</scope>
    <source>
        <strain evidence="4">ShG14-8</strain>
    </source>
</reference>
<protein>
    <submittedName>
        <fullName evidence="4">Glutaredoxin</fullName>
    </submittedName>
</protein>
<evidence type="ECO:0000256" key="1">
    <source>
        <dbReference type="SAM" id="MobiDB-lite"/>
    </source>
</evidence>
<feature type="domain" description="DUF4124" evidence="3">
    <location>
        <begin position="8"/>
        <end position="54"/>
    </location>
</feature>
<dbReference type="AlphaFoldDB" id="A0A139BVU3"/>
<keyword evidence="2" id="KW-0732">Signal</keyword>
<dbReference type="InterPro" id="IPR025392">
    <property type="entry name" value="DUF4124"/>
</dbReference>
<evidence type="ECO:0000313" key="5">
    <source>
        <dbReference type="Proteomes" id="UP000070578"/>
    </source>
</evidence>
<comment type="caution">
    <text evidence="4">The sequence shown here is derived from an EMBL/GenBank/DDBJ whole genome shotgun (WGS) entry which is preliminary data.</text>
</comment>
<reference evidence="4 5" key="1">
    <citation type="submission" date="2016-02" db="EMBL/GenBank/DDBJ databases">
        <authorList>
            <person name="Wen L."/>
            <person name="He K."/>
            <person name="Yang H."/>
        </authorList>
    </citation>
    <scope>NUCLEOTIDE SEQUENCE [LARGE SCALE GENOMIC DNA]</scope>
    <source>
        <strain evidence="4">ShG14-8</strain>
    </source>
</reference>
<dbReference type="Proteomes" id="UP000070578">
    <property type="component" value="Unassembled WGS sequence"/>
</dbReference>
<dbReference type="PATRIC" id="fig|1796491.3.peg.835"/>
<evidence type="ECO:0000313" key="4">
    <source>
        <dbReference type="EMBL" id="KXS33100.1"/>
    </source>
</evidence>
<feature type="signal peptide" evidence="2">
    <location>
        <begin position="1"/>
        <end position="18"/>
    </location>
</feature>
<feature type="region of interest" description="Disordered" evidence="1">
    <location>
        <begin position="160"/>
        <end position="179"/>
    </location>
</feature>
<evidence type="ECO:0000256" key="2">
    <source>
        <dbReference type="SAM" id="SignalP"/>
    </source>
</evidence>
<gene>
    <name evidence="4" type="ORF">AWT59_0767</name>
</gene>
<organism evidence="4 5">
    <name type="scientific">Candidatus Gallionella acididurans</name>
    <dbReference type="NCBI Taxonomy" id="1796491"/>
    <lineage>
        <taxon>Bacteria</taxon>
        <taxon>Pseudomonadati</taxon>
        <taxon>Pseudomonadota</taxon>
        <taxon>Betaproteobacteria</taxon>
        <taxon>Nitrosomonadales</taxon>
        <taxon>Gallionellaceae</taxon>
        <taxon>Gallionella</taxon>
    </lineage>
</organism>
<evidence type="ECO:0000259" key="3">
    <source>
        <dbReference type="Pfam" id="PF13511"/>
    </source>
</evidence>
<dbReference type="Gene3D" id="3.40.30.10">
    <property type="entry name" value="Glutaredoxin"/>
    <property type="match status" value="1"/>
</dbReference>
<name>A0A139BVU3_9PROT</name>
<sequence length="179" mass="19761">MKRLACLLACLLVMPAQAGDMFRWMDKAGKMNYGDVPPADARDVERLKLSVNSSQNEDLPYETRRARENFPVTLYVGKDCGEPCAQGNSLLGKRGIPYSEKLLQTREDIAAFKQLSGIDSVVPVLQVGKDFLKGYAESQWNTELDVAGYPKTASYRQRLAPPVQPVPFTPPAQAEPAAQ</sequence>
<accession>A0A139BVU3</accession>
<feature type="chain" id="PRO_5007484035" evidence="2">
    <location>
        <begin position="19"/>
        <end position="179"/>
    </location>
</feature>